<gene>
    <name evidence="1" type="ORF">OG814_37105</name>
</gene>
<dbReference type="EMBL" id="CP108188">
    <property type="protein sequence ID" value="WTR74510.1"/>
    <property type="molecule type" value="Genomic_DNA"/>
</dbReference>
<sequence length="56" mass="5926">MYAFGLCIDQHYFLPGLATLAGPADSLTPAARRNAAVRVLTLDLTPAQALLLSNLV</sequence>
<evidence type="ECO:0000313" key="2">
    <source>
        <dbReference type="Proteomes" id="UP001622594"/>
    </source>
</evidence>
<evidence type="ECO:0000313" key="1">
    <source>
        <dbReference type="EMBL" id="WTR74510.1"/>
    </source>
</evidence>
<dbReference type="Proteomes" id="UP001622594">
    <property type="component" value="Chromosome"/>
</dbReference>
<organism evidence="1 2">
    <name type="scientific">Streptomyces zaomyceticus</name>
    <dbReference type="NCBI Taxonomy" id="68286"/>
    <lineage>
        <taxon>Bacteria</taxon>
        <taxon>Bacillati</taxon>
        <taxon>Actinomycetota</taxon>
        <taxon>Actinomycetes</taxon>
        <taxon>Kitasatosporales</taxon>
        <taxon>Streptomycetaceae</taxon>
        <taxon>Streptomyces</taxon>
    </lineage>
</organism>
<reference evidence="1 2" key="1">
    <citation type="submission" date="2022-10" db="EMBL/GenBank/DDBJ databases">
        <title>The complete genomes of actinobacterial strains from the NBC collection.</title>
        <authorList>
            <person name="Joergensen T.S."/>
            <person name="Alvarez Arevalo M."/>
            <person name="Sterndorff E.B."/>
            <person name="Faurdal D."/>
            <person name="Vuksanovic O."/>
            <person name="Mourched A.-S."/>
            <person name="Charusanti P."/>
            <person name="Shaw S."/>
            <person name="Blin K."/>
            <person name="Weber T."/>
        </authorList>
    </citation>
    <scope>NUCLEOTIDE SEQUENCE [LARGE SCALE GENOMIC DNA]</scope>
    <source>
        <strain evidence="1 2">NBC_00123</strain>
    </source>
</reference>
<protein>
    <submittedName>
        <fullName evidence="1">Uncharacterized protein</fullName>
    </submittedName>
</protein>
<proteinExistence type="predicted"/>
<accession>A0ABZ1LKF3</accession>
<keyword evidence="2" id="KW-1185">Reference proteome</keyword>
<dbReference type="RefSeq" id="WP_327160085.1">
    <property type="nucleotide sequence ID" value="NZ_CP108062.1"/>
</dbReference>
<name>A0ABZ1LKF3_9ACTN</name>